<dbReference type="Proteomes" id="UP000215127">
    <property type="component" value="Chromosome 8"/>
</dbReference>
<dbReference type="AlphaFoldDB" id="A0A1X7S017"/>
<reference evidence="1 2" key="1">
    <citation type="submission" date="2016-06" db="EMBL/GenBank/DDBJ databases">
        <authorList>
            <person name="Kjaerup R.B."/>
            <person name="Dalgaard T.S."/>
            <person name="Juul-Madsen H.R."/>
        </authorList>
    </citation>
    <scope>NUCLEOTIDE SEQUENCE [LARGE SCALE GENOMIC DNA]</scope>
</reference>
<sequence>MTAPRKPGFRRSGVSVGNCALLTYRRRSTHSDAQPLRGITITNSTTQLAASSLAWSILVCGLTERTPVATTAPVAVPDYGITRALPVNYWRMHCSNTPMRSWQLFKHS</sequence>
<gene>
    <name evidence="1" type="ORF">ZT3D7_G8185</name>
</gene>
<accession>A0A1X7S017</accession>
<proteinExistence type="predicted"/>
<dbReference type="EMBL" id="LT853699">
    <property type="protein sequence ID" value="SMQ53032.1"/>
    <property type="molecule type" value="Genomic_DNA"/>
</dbReference>
<evidence type="ECO:0000313" key="2">
    <source>
        <dbReference type="Proteomes" id="UP000215127"/>
    </source>
</evidence>
<keyword evidence="2" id="KW-1185">Reference proteome</keyword>
<organism evidence="1 2">
    <name type="scientific">Zymoseptoria tritici (strain ST99CH_3D7)</name>
    <dbReference type="NCBI Taxonomy" id="1276538"/>
    <lineage>
        <taxon>Eukaryota</taxon>
        <taxon>Fungi</taxon>
        <taxon>Dikarya</taxon>
        <taxon>Ascomycota</taxon>
        <taxon>Pezizomycotina</taxon>
        <taxon>Dothideomycetes</taxon>
        <taxon>Dothideomycetidae</taxon>
        <taxon>Mycosphaerellales</taxon>
        <taxon>Mycosphaerellaceae</taxon>
        <taxon>Zymoseptoria</taxon>
    </lineage>
</organism>
<protein>
    <submittedName>
        <fullName evidence="1">Uncharacterized protein</fullName>
    </submittedName>
</protein>
<evidence type="ECO:0000313" key="1">
    <source>
        <dbReference type="EMBL" id="SMQ53032.1"/>
    </source>
</evidence>
<name>A0A1X7S017_ZYMT9</name>